<dbReference type="NCBIfam" id="TIGR00229">
    <property type="entry name" value="sensory_box"/>
    <property type="match status" value="1"/>
</dbReference>
<dbReference type="InterPro" id="IPR000014">
    <property type="entry name" value="PAS"/>
</dbReference>
<dbReference type="Gene3D" id="3.30.70.270">
    <property type="match status" value="1"/>
</dbReference>
<sequence length="719" mass="81030">MMNKHIINMTKKLSLSYEIALSIGGSLDLHEMLKKFLETVVRKGEAYRGLVWLLEDEEPTMVSAVGSFTRGMDYSAIAKNLKVSLENSLKAGTPLLKTEDDLDFLQYCMPFTGNEKEVLLVPIGSKTVLQLFFTYKGAASQGLAGVLEELIPQLSNAIAACQTHRKLLDLEKKEKNSLQIKYFDLMNNLDVGIFICGMDYYFLDANPAFLRLLGVESIKELQQKSFASFCEVCNEELKEIIQRKGYIKNLEVRIKQENGNSFWATLTAVLRPLQDGHYIMGILDDIDERKKTEKKLQYLATHDAITNIPNRYSLEEALRLAVKKAKTGLESALLLIDIDNFKLVNDTLGHTAGDELLVQFTEILQKNIREGDFAARFGGDEFAIIIEGIEKNEVLDMADRIRNAVYENEVIVGSTRLNLSISIGIVLIDGTLDYQKILSKADIALYKAKEEGRNRVAYIHHSEDASLEFLKINHRIKAIKQALREDRLVLYYQPIVCLNKGEILHYEALVRLVGDDNKLLLPGEFIPVAERFGLMAEIDRWVIQAALRKLSEVPEIKIFVNLSAVSLLNKGLLVSIEEDILNSGVDPSRIGFEITETSAMKDLAVTERWLRKLQKIGCRFALDDFGIGFSSFSYLLNLSVDYIKIDGSFVKNIDNNSAHFTLVYAMNKVAHAFGKKTIAECVENESIANTLRDLKVNCGQGYYFGKPTGNLEEIRAVLW</sequence>
<reference evidence="5" key="1">
    <citation type="submission" date="2016-11" db="EMBL/GenBank/DDBJ databases">
        <authorList>
            <person name="Varghese N."/>
            <person name="Submissions S."/>
        </authorList>
    </citation>
    <scope>NUCLEOTIDE SEQUENCE [LARGE SCALE GENOMIC DNA]</scope>
    <source>
        <strain evidence="5">DSM 12395</strain>
    </source>
</reference>
<dbReference type="InterPro" id="IPR043128">
    <property type="entry name" value="Rev_trsase/Diguanyl_cyclase"/>
</dbReference>
<evidence type="ECO:0000259" key="2">
    <source>
        <dbReference type="PROSITE" id="PS50883"/>
    </source>
</evidence>
<dbReference type="InterPro" id="IPR029016">
    <property type="entry name" value="GAF-like_dom_sf"/>
</dbReference>
<protein>
    <submittedName>
        <fullName evidence="4">PAS domain S-box-containing protein/diguanylate cyclase (GGDEF) domain-containing protein</fullName>
    </submittedName>
</protein>
<dbReference type="InterPro" id="IPR052155">
    <property type="entry name" value="Biofilm_reg_signaling"/>
</dbReference>
<dbReference type="CDD" id="cd00130">
    <property type="entry name" value="PAS"/>
    <property type="match status" value="1"/>
</dbReference>
<evidence type="ECO:0000313" key="4">
    <source>
        <dbReference type="EMBL" id="SHE31755.1"/>
    </source>
</evidence>
<keyword evidence="5" id="KW-1185">Reference proteome</keyword>
<dbReference type="PROSITE" id="PS50113">
    <property type="entry name" value="PAC"/>
    <property type="match status" value="1"/>
</dbReference>
<dbReference type="SUPFAM" id="SSF141868">
    <property type="entry name" value="EAL domain-like"/>
    <property type="match status" value="1"/>
</dbReference>
<dbReference type="Pfam" id="PF00990">
    <property type="entry name" value="GGDEF"/>
    <property type="match status" value="1"/>
</dbReference>
<organism evidence="4 5">
    <name type="scientific">Desulforamulus putei DSM 12395</name>
    <dbReference type="NCBI Taxonomy" id="1121429"/>
    <lineage>
        <taxon>Bacteria</taxon>
        <taxon>Bacillati</taxon>
        <taxon>Bacillota</taxon>
        <taxon>Clostridia</taxon>
        <taxon>Eubacteriales</taxon>
        <taxon>Peptococcaceae</taxon>
        <taxon>Desulforamulus</taxon>
    </lineage>
</organism>
<dbReference type="Gene3D" id="3.20.20.450">
    <property type="entry name" value="EAL domain"/>
    <property type="match status" value="1"/>
</dbReference>
<dbReference type="InterPro" id="IPR035965">
    <property type="entry name" value="PAS-like_dom_sf"/>
</dbReference>
<dbReference type="EMBL" id="FQUY01000001">
    <property type="protein sequence ID" value="SHE31755.1"/>
    <property type="molecule type" value="Genomic_DNA"/>
</dbReference>
<feature type="domain" description="EAL" evidence="2">
    <location>
        <begin position="472"/>
        <end position="719"/>
    </location>
</feature>
<dbReference type="InterPro" id="IPR035919">
    <property type="entry name" value="EAL_sf"/>
</dbReference>
<dbReference type="InterPro" id="IPR001633">
    <property type="entry name" value="EAL_dom"/>
</dbReference>
<dbReference type="SMART" id="SM00267">
    <property type="entry name" value="GGDEF"/>
    <property type="match status" value="1"/>
</dbReference>
<gene>
    <name evidence="4" type="ORF">SAMN02745133_00125</name>
</gene>
<dbReference type="SUPFAM" id="SSF55073">
    <property type="entry name" value="Nucleotide cyclase"/>
    <property type="match status" value="1"/>
</dbReference>
<dbReference type="PROSITE" id="PS50883">
    <property type="entry name" value="EAL"/>
    <property type="match status" value="1"/>
</dbReference>
<dbReference type="SUPFAM" id="SSF55785">
    <property type="entry name" value="PYP-like sensor domain (PAS domain)"/>
    <property type="match status" value="1"/>
</dbReference>
<evidence type="ECO:0000313" key="5">
    <source>
        <dbReference type="Proteomes" id="UP000184148"/>
    </source>
</evidence>
<dbReference type="PANTHER" id="PTHR44757">
    <property type="entry name" value="DIGUANYLATE CYCLASE DGCP"/>
    <property type="match status" value="1"/>
</dbReference>
<dbReference type="Gene3D" id="3.30.450.40">
    <property type="match status" value="1"/>
</dbReference>
<evidence type="ECO:0000259" key="1">
    <source>
        <dbReference type="PROSITE" id="PS50113"/>
    </source>
</evidence>
<dbReference type="InterPro" id="IPR029787">
    <property type="entry name" value="Nucleotide_cyclase"/>
</dbReference>
<dbReference type="InterPro" id="IPR000160">
    <property type="entry name" value="GGDEF_dom"/>
</dbReference>
<dbReference type="Gene3D" id="3.30.450.20">
    <property type="entry name" value="PAS domain"/>
    <property type="match status" value="1"/>
</dbReference>
<proteinExistence type="predicted"/>
<dbReference type="AlphaFoldDB" id="A0A1M4SHR6"/>
<dbReference type="CDD" id="cd01948">
    <property type="entry name" value="EAL"/>
    <property type="match status" value="1"/>
</dbReference>
<dbReference type="SMART" id="SM00091">
    <property type="entry name" value="PAS"/>
    <property type="match status" value="1"/>
</dbReference>
<dbReference type="Pfam" id="PF00563">
    <property type="entry name" value="EAL"/>
    <property type="match status" value="1"/>
</dbReference>
<dbReference type="Proteomes" id="UP000184148">
    <property type="component" value="Unassembled WGS sequence"/>
</dbReference>
<dbReference type="Pfam" id="PF13426">
    <property type="entry name" value="PAS_9"/>
    <property type="match status" value="1"/>
</dbReference>
<dbReference type="SUPFAM" id="SSF55781">
    <property type="entry name" value="GAF domain-like"/>
    <property type="match status" value="1"/>
</dbReference>
<dbReference type="STRING" id="1121429.SAMN02745133_00125"/>
<name>A0A1M4SHR6_9FIRM</name>
<dbReference type="PANTHER" id="PTHR44757:SF2">
    <property type="entry name" value="BIOFILM ARCHITECTURE MAINTENANCE PROTEIN MBAA"/>
    <property type="match status" value="1"/>
</dbReference>
<dbReference type="PROSITE" id="PS50887">
    <property type="entry name" value="GGDEF"/>
    <property type="match status" value="1"/>
</dbReference>
<dbReference type="CDD" id="cd01949">
    <property type="entry name" value="GGDEF"/>
    <property type="match status" value="1"/>
</dbReference>
<accession>A0A1M4SHR6</accession>
<dbReference type="FunFam" id="3.30.70.270:FF:000001">
    <property type="entry name" value="Diguanylate cyclase domain protein"/>
    <property type="match status" value="1"/>
</dbReference>
<dbReference type="InterPro" id="IPR000700">
    <property type="entry name" value="PAS-assoc_C"/>
</dbReference>
<dbReference type="SMART" id="SM00052">
    <property type="entry name" value="EAL"/>
    <property type="match status" value="1"/>
</dbReference>
<feature type="domain" description="GGDEF" evidence="3">
    <location>
        <begin position="329"/>
        <end position="461"/>
    </location>
</feature>
<evidence type="ECO:0000259" key="3">
    <source>
        <dbReference type="PROSITE" id="PS50887"/>
    </source>
</evidence>
<dbReference type="NCBIfam" id="TIGR00254">
    <property type="entry name" value="GGDEF"/>
    <property type="match status" value="1"/>
</dbReference>
<feature type="domain" description="PAC" evidence="1">
    <location>
        <begin position="248"/>
        <end position="298"/>
    </location>
</feature>